<proteinExistence type="predicted"/>
<gene>
    <name evidence="16" type="ORF">CWE21_04125</name>
</gene>
<dbReference type="GO" id="GO:0005524">
    <property type="term" value="F:ATP binding"/>
    <property type="evidence" value="ECO:0007669"/>
    <property type="project" value="UniProtKB-KW"/>
</dbReference>
<dbReference type="AlphaFoldDB" id="A0A432XNL0"/>
<keyword evidence="12 13" id="KW-0472">Membrane</keyword>
<evidence type="ECO:0000256" key="2">
    <source>
        <dbReference type="ARBA" id="ARBA00004141"/>
    </source>
</evidence>
<keyword evidence="8 16" id="KW-0418">Kinase</keyword>
<keyword evidence="11" id="KW-0902">Two-component regulatory system</keyword>
<evidence type="ECO:0000259" key="15">
    <source>
        <dbReference type="PROSITE" id="PS50885"/>
    </source>
</evidence>
<evidence type="ECO:0000256" key="12">
    <source>
        <dbReference type="ARBA" id="ARBA00023136"/>
    </source>
</evidence>
<name>A0A432XNL0_9GAMM</name>
<dbReference type="InterPro" id="IPR050428">
    <property type="entry name" value="TCS_sensor_his_kinase"/>
</dbReference>
<evidence type="ECO:0000256" key="5">
    <source>
        <dbReference type="ARBA" id="ARBA00022679"/>
    </source>
</evidence>
<dbReference type="Proteomes" id="UP000286678">
    <property type="component" value="Unassembled WGS sequence"/>
</dbReference>
<keyword evidence="7" id="KW-0547">Nucleotide-binding</keyword>
<dbReference type="Gene3D" id="3.30.565.10">
    <property type="entry name" value="Histidine kinase-like ATPase, C-terminal domain"/>
    <property type="match status" value="1"/>
</dbReference>
<keyword evidence="17" id="KW-1185">Reference proteome</keyword>
<dbReference type="GO" id="GO:0005886">
    <property type="term" value="C:plasma membrane"/>
    <property type="evidence" value="ECO:0007669"/>
    <property type="project" value="TreeGrafter"/>
</dbReference>
<evidence type="ECO:0000313" key="16">
    <source>
        <dbReference type="EMBL" id="RUO50308.1"/>
    </source>
</evidence>
<dbReference type="Pfam" id="PF00512">
    <property type="entry name" value="HisKA"/>
    <property type="match status" value="1"/>
</dbReference>
<evidence type="ECO:0000256" key="3">
    <source>
        <dbReference type="ARBA" id="ARBA00012438"/>
    </source>
</evidence>
<feature type="domain" description="HAMP" evidence="15">
    <location>
        <begin position="192"/>
        <end position="243"/>
    </location>
</feature>
<dbReference type="InterPro" id="IPR036890">
    <property type="entry name" value="HATPase_C_sf"/>
</dbReference>
<evidence type="ECO:0000256" key="11">
    <source>
        <dbReference type="ARBA" id="ARBA00023012"/>
    </source>
</evidence>
<evidence type="ECO:0000256" key="4">
    <source>
        <dbReference type="ARBA" id="ARBA00022553"/>
    </source>
</evidence>
<keyword evidence="9" id="KW-0067">ATP-binding</keyword>
<dbReference type="CDD" id="cd00075">
    <property type="entry name" value="HATPase"/>
    <property type="match status" value="1"/>
</dbReference>
<feature type="transmembrane region" description="Helical" evidence="13">
    <location>
        <begin position="174"/>
        <end position="195"/>
    </location>
</feature>
<evidence type="ECO:0000256" key="1">
    <source>
        <dbReference type="ARBA" id="ARBA00000085"/>
    </source>
</evidence>
<dbReference type="SUPFAM" id="SSF47384">
    <property type="entry name" value="Homodimeric domain of signal transducing histidine kinase"/>
    <property type="match status" value="1"/>
</dbReference>
<reference evidence="17" key="1">
    <citation type="journal article" date="2018" name="Front. Microbiol.">
        <title>Genome-Based Analysis Reveals the Taxonomy and Diversity of the Family Idiomarinaceae.</title>
        <authorList>
            <person name="Liu Y."/>
            <person name="Lai Q."/>
            <person name="Shao Z."/>
        </authorList>
    </citation>
    <scope>NUCLEOTIDE SEQUENCE [LARGE SCALE GENOMIC DNA]</scope>
    <source>
        <strain evidence="17">SW15</strain>
    </source>
</reference>
<evidence type="ECO:0000256" key="7">
    <source>
        <dbReference type="ARBA" id="ARBA00022741"/>
    </source>
</evidence>
<accession>A0A432XNL0</accession>
<organism evidence="16 17">
    <name type="scientific">Pseudidiomarina aquimaris</name>
    <dbReference type="NCBI Taxonomy" id="641841"/>
    <lineage>
        <taxon>Bacteria</taxon>
        <taxon>Pseudomonadati</taxon>
        <taxon>Pseudomonadota</taxon>
        <taxon>Gammaproteobacteria</taxon>
        <taxon>Alteromonadales</taxon>
        <taxon>Idiomarinaceae</taxon>
        <taxon>Pseudidiomarina</taxon>
    </lineage>
</organism>
<dbReference type="SMART" id="SM00388">
    <property type="entry name" value="HisKA"/>
    <property type="match status" value="1"/>
</dbReference>
<keyword evidence="6 13" id="KW-0812">Transmembrane</keyword>
<sequence length="461" mass="51692">MKSLSLRRQLLISTNIVVIAVLALGAWLNYRMTLHELDEVFDAELAQTTRVLKSLIHDPGFLDQTGSLRIIELPQLPGNYEEEGDERQTDGHPYERKLAFQVWDTKGNLLLASENAVGTPLSQPTRGYHEVVRGDYTWIGFSYFDRQTQSWIYTAQREDVRGELSAYITENQRWIVLLTWLPLSLAILLTIIWFMRPVKQFAQQLQQRDAHDLRPLNAHLPSELEPIQANMNALLARVHTYLEREKNFIADASHELRTPLAALRLHAAQIDPADPASIRAVQQATERLTHLVNQLLLLTKLEGTQLSRSQLTPVSLEALVHESIAELPEAVTAECEWQLAVATQPQVLGLPTLLAVMLRNLLQNAAKYAGPQGQVTVNTQPTPNGVSLLICDNGPGVPTADLNRLGERFYRHPETRHIEGAGLGLSIVKRIAELHTIELIFSSPKDSGLCAQLNFNLLVDN</sequence>
<keyword evidence="4" id="KW-0597">Phosphoprotein</keyword>
<dbReference type="PROSITE" id="PS50109">
    <property type="entry name" value="HIS_KIN"/>
    <property type="match status" value="1"/>
</dbReference>
<dbReference type="SUPFAM" id="SSF55874">
    <property type="entry name" value="ATPase domain of HSP90 chaperone/DNA topoisomerase II/histidine kinase"/>
    <property type="match status" value="1"/>
</dbReference>
<dbReference type="PANTHER" id="PTHR45436">
    <property type="entry name" value="SENSOR HISTIDINE KINASE YKOH"/>
    <property type="match status" value="1"/>
</dbReference>
<dbReference type="PRINTS" id="PR00344">
    <property type="entry name" value="BCTRLSENSOR"/>
</dbReference>
<evidence type="ECO:0000256" key="13">
    <source>
        <dbReference type="SAM" id="Phobius"/>
    </source>
</evidence>
<dbReference type="EC" id="2.7.13.3" evidence="3"/>
<evidence type="ECO:0000256" key="8">
    <source>
        <dbReference type="ARBA" id="ARBA00022777"/>
    </source>
</evidence>
<feature type="transmembrane region" description="Helical" evidence="13">
    <location>
        <begin position="12"/>
        <end position="30"/>
    </location>
</feature>
<dbReference type="PANTHER" id="PTHR45436:SF14">
    <property type="entry name" value="SENSOR PROTEIN QSEC"/>
    <property type="match status" value="1"/>
</dbReference>
<dbReference type="RefSeq" id="WP_126833190.1">
    <property type="nucleotide sequence ID" value="NZ_PIPT01000002.1"/>
</dbReference>
<keyword evidence="10 13" id="KW-1133">Transmembrane helix</keyword>
<dbReference type="InterPro" id="IPR003594">
    <property type="entry name" value="HATPase_dom"/>
</dbReference>
<comment type="subcellular location">
    <subcellularLocation>
        <location evidence="2">Membrane</location>
        <topology evidence="2">Multi-pass membrane protein</topology>
    </subcellularLocation>
</comment>
<comment type="catalytic activity">
    <reaction evidence="1">
        <text>ATP + protein L-histidine = ADP + protein N-phospho-L-histidine.</text>
        <dbReference type="EC" id="2.7.13.3"/>
    </reaction>
</comment>
<dbReference type="PROSITE" id="PS50885">
    <property type="entry name" value="HAMP"/>
    <property type="match status" value="1"/>
</dbReference>
<comment type="caution">
    <text evidence="16">The sequence shown here is derived from an EMBL/GenBank/DDBJ whole genome shotgun (WGS) entry which is preliminary data.</text>
</comment>
<evidence type="ECO:0000256" key="9">
    <source>
        <dbReference type="ARBA" id="ARBA00022840"/>
    </source>
</evidence>
<dbReference type="InterPro" id="IPR005467">
    <property type="entry name" value="His_kinase_dom"/>
</dbReference>
<evidence type="ECO:0000313" key="17">
    <source>
        <dbReference type="Proteomes" id="UP000286678"/>
    </source>
</evidence>
<dbReference type="CDD" id="cd00082">
    <property type="entry name" value="HisKA"/>
    <property type="match status" value="1"/>
</dbReference>
<dbReference type="GO" id="GO:0000155">
    <property type="term" value="F:phosphorelay sensor kinase activity"/>
    <property type="evidence" value="ECO:0007669"/>
    <property type="project" value="InterPro"/>
</dbReference>
<dbReference type="InterPro" id="IPR003660">
    <property type="entry name" value="HAMP_dom"/>
</dbReference>
<dbReference type="Pfam" id="PF02518">
    <property type="entry name" value="HATPase_c"/>
    <property type="match status" value="1"/>
</dbReference>
<evidence type="ECO:0000256" key="10">
    <source>
        <dbReference type="ARBA" id="ARBA00022989"/>
    </source>
</evidence>
<dbReference type="SMART" id="SM00387">
    <property type="entry name" value="HATPase_c"/>
    <property type="match status" value="1"/>
</dbReference>
<evidence type="ECO:0000256" key="6">
    <source>
        <dbReference type="ARBA" id="ARBA00022692"/>
    </source>
</evidence>
<dbReference type="InterPro" id="IPR003661">
    <property type="entry name" value="HisK_dim/P_dom"/>
</dbReference>
<dbReference type="OrthoDB" id="9809766at2"/>
<feature type="domain" description="Histidine kinase" evidence="14">
    <location>
        <begin position="251"/>
        <end position="459"/>
    </location>
</feature>
<protein>
    <recommendedName>
        <fullName evidence="3">histidine kinase</fullName>
        <ecNumber evidence="3">2.7.13.3</ecNumber>
    </recommendedName>
</protein>
<dbReference type="InterPro" id="IPR036097">
    <property type="entry name" value="HisK_dim/P_sf"/>
</dbReference>
<dbReference type="EMBL" id="PIPT01000002">
    <property type="protein sequence ID" value="RUO50308.1"/>
    <property type="molecule type" value="Genomic_DNA"/>
</dbReference>
<keyword evidence="5" id="KW-0808">Transferase</keyword>
<dbReference type="Gene3D" id="1.10.287.130">
    <property type="match status" value="1"/>
</dbReference>
<dbReference type="InterPro" id="IPR004358">
    <property type="entry name" value="Sig_transdc_His_kin-like_C"/>
</dbReference>
<evidence type="ECO:0000259" key="14">
    <source>
        <dbReference type="PROSITE" id="PS50109"/>
    </source>
</evidence>